<dbReference type="Proteomes" id="UP000225605">
    <property type="component" value="Unassembled WGS sequence"/>
</dbReference>
<reference evidence="2 4" key="2">
    <citation type="submission" date="2018-09" db="EMBL/GenBank/DDBJ databases">
        <title>Genomic Encyclopedia of Archaeal and Bacterial Type Strains, Phase II (KMG-II): from individual species to whole genera.</title>
        <authorList>
            <person name="Goeker M."/>
        </authorList>
    </citation>
    <scope>NUCLEOTIDE SEQUENCE [LARGE SCALE GENOMIC DNA]</scope>
    <source>
        <strain evidence="2 4">DSM 16337</strain>
    </source>
</reference>
<keyword evidence="4" id="KW-1185">Reference proteome</keyword>
<protein>
    <submittedName>
        <fullName evidence="1">Tail fiber protein</fullName>
    </submittedName>
</protein>
<evidence type="ECO:0000313" key="3">
    <source>
        <dbReference type="Proteomes" id="UP000225605"/>
    </source>
</evidence>
<evidence type="ECO:0000313" key="4">
    <source>
        <dbReference type="Proteomes" id="UP000283568"/>
    </source>
</evidence>
<proteinExistence type="predicted"/>
<evidence type="ECO:0000313" key="2">
    <source>
        <dbReference type="EMBL" id="RKE88649.1"/>
    </source>
</evidence>
<dbReference type="EMBL" id="NIBT01000050">
    <property type="protein sequence ID" value="PHM22017.1"/>
    <property type="molecule type" value="Genomic_DNA"/>
</dbReference>
<name>A0A2D0IJT5_9GAMM</name>
<dbReference type="Proteomes" id="UP000283568">
    <property type="component" value="Unassembled WGS sequence"/>
</dbReference>
<organism evidence="1 3">
    <name type="scientific">Xenorhabdus ehlersii</name>
    <dbReference type="NCBI Taxonomy" id="290111"/>
    <lineage>
        <taxon>Bacteria</taxon>
        <taxon>Pseudomonadati</taxon>
        <taxon>Pseudomonadota</taxon>
        <taxon>Gammaproteobacteria</taxon>
        <taxon>Enterobacterales</taxon>
        <taxon>Morganellaceae</taxon>
        <taxon>Xenorhabdus</taxon>
    </lineage>
</organism>
<comment type="caution">
    <text evidence="1">The sequence shown here is derived from an EMBL/GenBank/DDBJ whole genome shotgun (WGS) entry which is preliminary data.</text>
</comment>
<evidence type="ECO:0000313" key="1">
    <source>
        <dbReference type="EMBL" id="PHM22017.1"/>
    </source>
</evidence>
<sequence>MKRAKNAYPKTGGTIEGKVWTTSDIEATGWIGGTTLHDRHTDGRWSQVYSEAHKPEPREIGVYSTSESNGRFALKKSHDMFSCGGVDVEATHDWAGVKLKNANGYYVQLSAVPHEKPEMLTVFYRDSTTETQYYVNLRKKSGEIALLSDVAENASIGINQSWQNVRYKRIGGTQYKNDAGKPIAVFVKTKPRKKQLGAIGIGANVNGIQVAYNWSDFDGPQVEMSVFFIVPTGAHYDVNAYIANDGDFIDSWVELR</sequence>
<accession>A0A2D0IJT5</accession>
<dbReference type="EMBL" id="RAQI01000005">
    <property type="protein sequence ID" value="RKE88649.1"/>
    <property type="molecule type" value="Genomic_DNA"/>
</dbReference>
<gene>
    <name evidence="2" type="ORF">BDE27_3293</name>
    <name evidence="1" type="ORF">Xehl_04018</name>
</gene>
<reference evidence="1 3" key="1">
    <citation type="journal article" date="2017" name="Nat. Microbiol.">
        <title>Natural product diversity associated with the nematode symbionts Photorhabdus and Xenorhabdus.</title>
        <authorList>
            <person name="Tobias N.J."/>
            <person name="Wolff H."/>
            <person name="Djahanschiri B."/>
            <person name="Grundmann F."/>
            <person name="Kronenwerth M."/>
            <person name="Shi Y.M."/>
            <person name="Simonyi S."/>
            <person name="Grun P."/>
            <person name="Shapiro-Ilan D."/>
            <person name="Pidot S.J."/>
            <person name="Stinear T.P."/>
            <person name="Ebersberger I."/>
            <person name="Bode H.B."/>
        </authorList>
    </citation>
    <scope>NUCLEOTIDE SEQUENCE [LARGE SCALE GENOMIC DNA]</scope>
    <source>
        <strain evidence="1 3">DSM 16337</strain>
    </source>
</reference>
<dbReference type="AlphaFoldDB" id="A0A2D0IJT5"/>